<dbReference type="EMBL" id="UOFP01000058">
    <property type="protein sequence ID" value="VAW84593.1"/>
    <property type="molecule type" value="Genomic_DNA"/>
</dbReference>
<gene>
    <name evidence="1" type="ORF">MNBD_GAMMA18-675</name>
</gene>
<evidence type="ECO:0000313" key="1">
    <source>
        <dbReference type="EMBL" id="VAW84593.1"/>
    </source>
</evidence>
<protein>
    <submittedName>
        <fullName evidence="1">Uncharacterized protein</fullName>
    </submittedName>
</protein>
<organism evidence="1">
    <name type="scientific">hydrothermal vent metagenome</name>
    <dbReference type="NCBI Taxonomy" id="652676"/>
    <lineage>
        <taxon>unclassified sequences</taxon>
        <taxon>metagenomes</taxon>
        <taxon>ecological metagenomes</taxon>
    </lineage>
</organism>
<sequence>ESSKNCRFINHSQTNIPHAERIGNFYVLLIETLAENKERCIAKYTAIAVANNGIVYPSSVTKTSGTCNIGRERKVFEYFAHKMQLLEIK</sequence>
<accession>A0A3B0Z8S3</accession>
<feature type="non-terminal residue" evidence="1">
    <location>
        <position position="1"/>
    </location>
</feature>
<reference evidence="1" key="1">
    <citation type="submission" date="2018-06" db="EMBL/GenBank/DDBJ databases">
        <authorList>
            <person name="Zhirakovskaya E."/>
        </authorList>
    </citation>
    <scope>NUCLEOTIDE SEQUENCE</scope>
</reference>
<name>A0A3B0Z8S3_9ZZZZ</name>
<dbReference type="AlphaFoldDB" id="A0A3B0Z8S3"/>
<proteinExistence type="predicted"/>